<gene>
    <name evidence="3" type="ORF">P154DRAFT_527175</name>
</gene>
<evidence type="ECO:0000256" key="1">
    <source>
        <dbReference type="SAM" id="MobiDB-lite"/>
    </source>
</evidence>
<evidence type="ECO:0000313" key="4">
    <source>
        <dbReference type="Proteomes" id="UP000799779"/>
    </source>
</evidence>
<dbReference type="OrthoDB" id="5389929at2759"/>
<dbReference type="Proteomes" id="UP000799779">
    <property type="component" value="Unassembled WGS sequence"/>
</dbReference>
<keyword evidence="4" id="KW-1185">Reference proteome</keyword>
<evidence type="ECO:0000259" key="2">
    <source>
        <dbReference type="Pfam" id="PF24809"/>
    </source>
</evidence>
<evidence type="ECO:0000313" key="3">
    <source>
        <dbReference type="EMBL" id="KAF1994267.1"/>
    </source>
</evidence>
<sequence length="549" mass="62800">MSQPKDPPSTFWDTKDEKSNQKLKQEYLLVRGLSGKIRKQLSNTDKENLRCASREDLEVLMQHYMDDAVKRQDDLQTSERMAAKTERGLTRFLNSFHGYVEAYSGIVSLVKGAGGGYGEAAYGALAMFLVIAVNKHKTESFIENMLVELRQQYLRTQMLNDAGVYSSQRMKEYTAVLYRQGVEFLYEAVRYYSIGAWRRLRYVLTKPPSVGLESKVSDIKTAIVEIEREARALDGVRLNQVEIVQTQIRQEQLVDKKTLGEVRATLATLQERSDKDRLDIIRRLLRLDVKDVQDHIDEYELQLDDTFGSIKRLPAFDVDAALVSRPEFQDWREHDTPTVFLLHGATVAPDDTSFSWLSPACTRLIRDPDSILRSRNRKRMPLVMYHVNKISDWDSESVSKTPLALVLSKLIYQVVASDQGKTVLREEERFTFLKGQLEALVGGPPRQTAEKLQVFVRIWATLLKDLEIRDAVLVLDRIDNMQGSIERVLEITSDLVRRSPATIKVFATARTRYLLSEPDIEDKLGSGELVSMRMDQDGWGAVSSNHDRE</sequence>
<accession>A0A6A5VZC7</accession>
<dbReference type="Pfam" id="PF24809">
    <property type="entry name" value="DUF7708"/>
    <property type="match status" value="1"/>
</dbReference>
<feature type="region of interest" description="Disordered" evidence="1">
    <location>
        <begin position="1"/>
        <end position="20"/>
    </location>
</feature>
<protein>
    <recommendedName>
        <fullName evidence="2">DUF7708 domain-containing protein</fullName>
    </recommendedName>
</protein>
<reference evidence="3" key="1">
    <citation type="journal article" date="2020" name="Stud. Mycol.">
        <title>101 Dothideomycetes genomes: a test case for predicting lifestyles and emergence of pathogens.</title>
        <authorList>
            <person name="Haridas S."/>
            <person name="Albert R."/>
            <person name="Binder M."/>
            <person name="Bloem J."/>
            <person name="Labutti K."/>
            <person name="Salamov A."/>
            <person name="Andreopoulos B."/>
            <person name="Baker S."/>
            <person name="Barry K."/>
            <person name="Bills G."/>
            <person name="Bluhm B."/>
            <person name="Cannon C."/>
            <person name="Castanera R."/>
            <person name="Culley D."/>
            <person name="Daum C."/>
            <person name="Ezra D."/>
            <person name="Gonzalez J."/>
            <person name="Henrissat B."/>
            <person name="Kuo A."/>
            <person name="Liang C."/>
            <person name="Lipzen A."/>
            <person name="Lutzoni F."/>
            <person name="Magnuson J."/>
            <person name="Mondo S."/>
            <person name="Nolan M."/>
            <person name="Ohm R."/>
            <person name="Pangilinan J."/>
            <person name="Park H.-J."/>
            <person name="Ramirez L."/>
            <person name="Alfaro M."/>
            <person name="Sun H."/>
            <person name="Tritt A."/>
            <person name="Yoshinaga Y."/>
            <person name="Zwiers L.-H."/>
            <person name="Turgeon B."/>
            <person name="Goodwin S."/>
            <person name="Spatafora J."/>
            <person name="Crous P."/>
            <person name="Grigoriev I."/>
        </authorList>
    </citation>
    <scope>NUCLEOTIDE SEQUENCE</scope>
    <source>
        <strain evidence="3">CBS 123094</strain>
    </source>
</reference>
<dbReference type="InterPro" id="IPR056125">
    <property type="entry name" value="DUF7708"/>
</dbReference>
<organism evidence="3 4">
    <name type="scientific">Amniculicola lignicola CBS 123094</name>
    <dbReference type="NCBI Taxonomy" id="1392246"/>
    <lineage>
        <taxon>Eukaryota</taxon>
        <taxon>Fungi</taxon>
        <taxon>Dikarya</taxon>
        <taxon>Ascomycota</taxon>
        <taxon>Pezizomycotina</taxon>
        <taxon>Dothideomycetes</taxon>
        <taxon>Pleosporomycetidae</taxon>
        <taxon>Pleosporales</taxon>
        <taxon>Amniculicolaceae</taxon>
        <taxon>Amniculicola</taxon>
    </lineage>
</organism>
<dbReference type="AlphaFoldDB" id="A0A6A5VZC7"/>
<dbReference type="EMBL" id="ML977665">
    <property type="protein sequence ID" value="KAF1994267.1"/>
    <property type="molecule type" value="Genomic_DNA"/>
</dbReference>
<proteinExistence type="predicted"/>
<feature type="domain" description="DUF7708" evidence="2">
    <location>
        <begin position="92"/>
        <end position="234"/>
    </location>
</feature>
<name>A0A6A5VZC7_9PLEO</name>